<dbReference type="Proteomes" id="UP001140949">
    <property type="component" value="Unassembled WGS sequence"/>
</dbReference>
<evidence type="ECO:0008006" key="5">
    <source>
        <dbReference type="Google" id="ProtNLM"/>
    </source>
</evidence>
<sequence>MVKNTTILRSSRSTKRQQDRLVEPDLPL</sequence>
<evidence type="ECO:0000313" key="4">
    <source>
        <dbReference type="Proteomes" id="UP001140949"/>
    </source>
</evidence>
<reference evidence="2" key="2">
    <citation type="submission" date="2023-04" db="EMBL/GenBank/DDBJ databases">
        <authorList>
            <person name="Bruccoleri R.E."/>
            <person name="Oakeley E.J."/>
            <person name="Faust A.-M."/>
            <person name="Dessus-Babus S."/>
            <person name="Altorfer M."/>
            <person name="Burckhardt D."/>
            <person name="Oertli M."/>
            <person name="Naumann U."/>
            <person name="Petersen F."/>
            <person name="Wong J."/>
        </authorList>
    </citation>
    <scope>NUCLEOTIDE SEQUENCE</scope>
    <source>
        <strain evidence="2">GSM-AAB239-AS_SAM_17_03QT</strain>
        <tissue evidence="2">Leaf</tissue>
    </source>
</reference>
<reference evidence="2" key="1">
    <citation type="journal article" date="2023" name="GigaByte">
        <title>Genome assembly of the bearded iris, Iris pallida Lam.</title>
        <authorList>
            <person name="Bruccoleri R.E."/>
            <person name="Oakeley E.J."/>
            <person name="Faust A.M.E."/>
            <person name="Altorfer M."/>
            <person name="Dessus-Babus S."/>
            <person name="Burckhardt D."/>
            <person name="Oertli M."/>
            <person name="Naumann U."/>
            <person name="Petersen F."/>
            <person name="Wong J."/>
        </authorList>
    </citation>
    <scope>NUCLEOTIDE SEQUENCE</scope>
    <source>
        <strain evidence="2">GSM-AAB239-AS_SAM_17_03QT</strain>
    </source>
</reference>
<dbReference type="EMBL" id="JANAVB010016935">
    <property type="protein sequence ID" value="KAJ6831223.1"/>
    <property type="molecule type" value="Genomic_DNA"/>
</dbReference>
<evidence type="ECO:0000313" key="3">
    <source>
        <dbReference type="EMBL" id="KAJ6831223.1"/>
    </source>
</evidence>
<feature type="compositionally biased region" description="Polar residues" evidence="1">
    <location>
        <begin position="1"/>
        <end position="11"/>
    </location>
</feature>
<dbReference type="AlphaFoldDB" id="A0AAX6E777"/>
<dbReference type="EMBL" id="JANAVB010039219">
    <property type="protein sequence ID" value="KAJ6799821.1"/>
    <property type="molecule type" value="Genomic_DNA"/>
</dbReference>
<gene>
    <name evidence="2" type="ORF">M6B38_203750</name>
    <name evidence="3" type="ORF">M6B38_349915</name>
</gene>
<proteinExistence type="predicted"/>
<feature type="compositionally biased region" description="Basic and acidic residues" evidence="1">
    <location>
        <begin position="16"/>
        <end position="28"/>
    </location>
</feature>
<name>A0AAX6E777_IRIPA</name>
<evidence type="ECO:0000313" key="2">
    <source>
        <dbReference type="EMBL" id="KAJ6799821.1"/>
    </source>
</evidence>
<accession>A0AAX6E777</accession>
<organism evidence="2 4">
    <name type="scientific">Iris pallida</name>
    <name type="common">Sweet iris</name>
    <dbReference type="NCBI Taxonomy" id="29817"/>
    <lineage>
        <taxon>Eukaryota</taxon>
        <taxon>Viridiplantae</taxon>
        <taxon>Streptophyta</taxon>
        <taxon>Embryophyta</taxon>
        <taxon>Tracheophyta</taxon>
        <taxon>Spermatophyta</taxon>
        <taxon>Magnoliopsida</taxon>
        <taxon>Liliopsida</taxon>
        <taxon>Asparagales</taxon>
        <taxon>Iridaceae</taxon>
        <taxon>Iridoideae</taxon>
        <taxon>Irideae</taxon>
        <taxon>Iris</taxon>
    </lineage>
</organism>
<comment type="caution">
    <text evidence="2">The sequence shown here is derived from an EMBL/GenBank/DDBJ whole genome shotgun (WGS) entry which is preliminary data.</text>
</comment>
<keyword evidence="4" id="KW-1185">Reference proteome</keyword>
<evidence type="ECO:0000256" key="1">
    <source>
        <dbReference type="SAM" id="MobiDB-lite"/>
    </source>
</evidence>
<feature type="region of interest" description="Disordered" evidence="1">
    <location>
        <begin position="1"/>
        <end position="28"/>
    </location>
</feature>
<protein>
    <recommendedName>
        <fullName evidence="5">Ribosomal protein S12</fullName>
    </recommendedName>
</protein>